<dbReference type="EMBL" id="CAJVPT010018140">
    <property type="protein sequence ID" value="CAG8631572.1"/>
    <property type="molecule type" value="Genomic_DNA"/>
</dbReference>
<evidence type="ECO:0000313" key="2">
    <source>
        <dbReference type="Proteomes" id="UP000789525"/>
    </source>
</evidence>
<sequence length="412" mass="45801">MNSSHEADEHLATKPQKLHNQGILRLPIALARQTVSNSYTDYSMDLAWHLSYKDEAHKHPDHAYQVDHLWTNISIPHCSYSVANAQRYGFQTSTSTSPTLAESRRYFFTNVYSILTEVLTVKSSPSQSIEDLKLESPYTQLHTSAGTRSASTEPTRYHSFSAAFDASSARDRHTNERSSAAVMAIFLATLSAALLSYSNDIISNRGFDKSGDPFITGGFMVAISLCMGAALSSYLPTSGLFTSRHMMLLDRLKAKASSRSNGILDGPLHSEALPALSHKRTTRSLPMIPRMFTHSSPEHFEYSSSSQFEVPLTPEELSVIHRFEQGVSVCQWVGESFLCLGFCVMFGTLVILSWTEQKTGIALLITILLSLLVVIVLGVFWMTATSHMNLLIDYRHQSKSRLRGQHPSSEIV</sequence>
<name>A0ACA9N4D1_9GLOM</name>
<dbReference type="Proteomes" id="UP000789525">
    <property type="component" value="Unassembled WGS sequence"/>
</dbReference>
<reference evidence="1" key="1">
    <citation type="submission" date="2021-06" db="EMBL/GenBank/DDBJ databases">
        <authorList>
            <person name="Kallberg Y."/>
            <person name="Tangrot J."/>
            <person name="Rosling A."/>
        </authorList>
    </citation>
    <scope>NUCLEOTIDE SEQUENCE</scope>
    <source>
        <strain evidence="1">CL356</strain>
    </source>
</reference>
<proteinExistence type="predicted"/>
<evidence type="ECO:0000313" key="1">
    <source>
        <dbReference type="EMBL" id="CAG8631572.1"/>
    </source>
</evidence>
<keyword evidence="2" id="KW-1185">Reference proteome</keyword>
<protein>
    <submittedName>
        <fullName evidence="1">5577_t:CDS:1</fullName>
    </submittedName>
</protein>
<accession>A0ACA9N4D1</accession>
<gene>
    <name evidence="1" type="ORF">ACOLOM_LOCUS7650</name>
</gene>
<comment type="caution">
    <text evidence="1">The sequence shown here is derived from an EMBL/GenBank/DDBJ whole genome shotgun (WGS) entry which is preliminary data.</text>
</comment>
<organism evidence="1 2">
    <name type="scientific">Acaulospora colombiana</name>
    <dbReference type="NCBI Taxonomy" id="27376"/>
    <lineage>
        <taxon>Eukaryota</taxon>
        <taxon>Fungi</taxon>
        <taxon>Fungi incertae sedis</taxon>
        <taxon>Mucoromycota</taxon>
        <taxon>Glomeromycotina</taxon>
        <taxon>Glomeromycetes</taxon>
        <taxon>Diversisporales</taxon>
        <taxon>Acaulosporaceae</taxon>
        <taxon>Acaulospora</taxon>
    </lineage>
</organism>